<dbReference type="GeneID" id="37172136"/>
<protein>
    <submittedName>
        <fullName evidence="1">Uncharacterized protein</fullName>
    </submittedName>
</protein>
<dbReference type="OrthoDB" id="5351653at2759"/>
<accession>A0A8T8WN58</accession>
<gene>
    <name evidence="1" type="ORF">BO86DRAFT_323852</name>
</gene>
<name>A0A8T8WN58_ASPJA</name>
<reference evidence="1 2" key="1">
    <citation type="submission" date="2018-02" db="EMBL/GenBank/DDBJ databases">
        <title>The genomes of Aspergillus section Nigri reveals drivers in fungal speciation.</title>
        <authorList>
            <consortium name="DOE Joint Genome Institute"/>
            <person name="Vesth T.C."/>
            <person name="Nybo J."/>
            <person name="Theobald S."/>
            <person name="Brandl J."/>
            <person name="Frisvad J.C."/>
            <person name="Nielsen K.F."/>
            <person name="Lyhne E.K."/>
            <person name="Kogle M.E."/>
            <person name="Kuo A."/>
            <person name="Riley R."/>
            <person name="Clum A."/>
            <person name="Nolan M."/>
            <person name="Lipzen A."/>
            <person name="Salamov A."/>
            <person name="Henrissat B."/>
            <person name="Wiebenga A."/>
            <person name="De vries R.P."/>
            <person name="Grigoriev I.V."/>
            <person name="Mortensen U.H."/>
            <person name="Andersen M.R."/>
            <person name="Baker S.E."/>
        </authorList>
    </citation>
    <scope>NUCLEOTIDE SEQUENCE [LARGE SCALE GENOMIC DNA]</scope>
    <source>
        <strain evidence="1 2">CBS 114.51</strain>
    </source>
</reference>
<organism evidence="1 2">
    <name type="scientific">Aspergillus japonicus CBS 114.51</name>
    <dbReference type="NCBI Taxonomy" id="1448312"/>
    <lineage>
        <taxon>Eukaryota</taxon>
        <taxon>Fungi</taxon>
        <taxon>Dikarya</taxon>
        <taxon>Ascomycota</taxon>
        <taxon>Pezizomycotina</taxon>
        <taxon>Eurotiomycetes</taxon>
        <taxon>Eurotiomycetidae</taxon>
        <taxon>Eurotiales</taxon>
        <taxon>Aspergillaceae</taxon>
        <taxon>Aspergillus</taxon>
        <taxon>Aspergillus subgen. Circumdati</taxon>
    </lineage>
</organism>
<dbReference type="RefSeq" id="XP_025523120.1">
    <property type="nucleotide sequence ID" value="XM_025668444.1"/>
</dbReference>
<keyword evidence="2" id="KW-1185">Reference proteome</keyword>
<dbReference type="Proteomes" id="UP000249497">
    <property type="component" value="Unassembled WGS sequence"/>
</dbReference>
<dbReference type="AlphaFoldDB" id="A0A8T8WN58"/>
<sequence>SLVTTDPAPIVEPCPIVTPGRMTVFAPIQQSSSMKTGCPNSTPLRRERTLGSWLAAMMLTFDAIWTRSPMTTRLVSRTVSLRILANSKRGVFVQGIATHRLKDNITHAVK</sequence>
<evidence type="ECO:0000313" key="1">
    <source>
        <dbReference type="EMBL" id="RAH77226.1"/>
    </source>
</evidence>
<proteinExistence type="predicted"/>
<feature type="non-terminal residue" evidence="1">
    <location>
        <position position="1"/>
    </location>
</feature>
<evidence type="ECO:0000313" key="2">
    <source>
        <dbReference type="Proteomes" id="UP000249497"/>
    </source>
</evidence>
<dbReference type="EMBL" id="KZ824847">
    <property type="protein sequence ID" value="RAH77226.1"/>
    <property type="molecule type" value="Genomic_DNA"/>
</dbReference>